<dbReference type="Pfam" id="PF01135">
    <property type="entry name" value="PCMT"/>
    <property type="match status" value="1"/>
</dbReference>
<proteinExistence type="inferred from homology"/>
<dbReference type="PANTHER" id="PTHR11579:SF0">
    <property type="entry name" value="PROTEIN-L-ISOASPARTATE(D-ASPARTATE) O-METHYLTRANSFERASE"/>
    <property type="match status" value="1"/>
</dbReference>
<evidence type="ECO:0000256" key="10">
    <source>
        <dbReference type="ARBA" id="ARBA00031323"/>
    </source>
</evidence>
<accession>A0A7X1B792</accession>
<evidence type="ECO:0000256" key="6">
    <source>
        <dbReference type="ARBA" id="ARBA00022603"/>
    </source>
</evidence>
<dbReference type="Proteomes" id="UP000526501">
    <property type="component" value="Unassembled WGS sequence"/>
</dbReference>
<evidence type="ECO:0000256" key="4">
    <source>
        <dbReference type="ARBA" id="ARBA00013346"/>
    </source>
</evidence>
<sequence length="395" mass="44405">MHSSNADDSSLISEHQNALLFSAEKFFGGDPIPKKIRRAFLDTPRQNFAQRYYSSSKRKWVELEKEDLKSFLPEIYSDHPLCIYRDENGRSLSTVSQPSLVLYMLDLLNLKPGHRVFELGGGSGWNAAMMGRLVGPGGKVVSVEIIDCLVESAQASLNDLGLSQVDFSSGDAFEALEAQPPFDRGIFTASAWDLPAAFFEKITEGGLLVFVSKAQPNYDLLTLLRKESENVFVSKLNFPCSFVPVTGDHSKPDTTAIPVGSLSKLQLNQELSWNDIKLPDTEIENFIEFLKLVFDCQQTYLIDGKGKGFDEEFWGLKYDEESLLLFNEERLLLYGDDISLISARRAAKRWQKAKCPTIEDLYLSIHLSTQAPESTNDQWVVNRGDSCYLWSLTPL</sequence>
<evidence type="ECO:0000313" key="12">
    <source>
        <dbReference type="EMBL" id="MBC2605683.1"/>
    </source>
</evidence>
<evidence type="ECO:0000256" key="3">
    <source>
        <dbReference type="ARBA" id="ARBA00011890"/>
    </source>
</evidence>
<evidence type="ECO:0000256" key="11">
    <source>
        <dbReference type="ARBA" id="ARBA00031350"/>
    </source>
</evidence>
<comment type="similarity">
    <text evidence="2">Belongs to the methyltransferase superfamily. L-isoaspartyl/D-aspartyl protein methyltransferase family.</text>
</comment>
<dbReference type="InterPro" id="IPR029063">
    <property type="entry name" value="SAM-dependent_MTases_sf"/>
</dbReference>
<dbReference type="PANTHER" id="PTHR11579">
    <property type="entry name" value="PROTEIN-L-ISOASPARTATE O-METHYLTRANSFERASE"/>
    <property type="match status" value="1"/>
</dbReference>
<protein>
    <recommendedName>
        <fullName evidence="4">Protein-L-isoaspartate O-methyltransferase</fullName>
        <ecNumber evidence="3">2.1.1.77</ecNumber>
    </recommendedName>
    <alternativeName>
        <fullName evidence="11">L-isoaspartyl protein carboxyl methyltransferase</fullName>
    </alternativeName>
    <alternativeName>
        <fullName evidence="9">Protein L-isoaspartyl methyltransferase</fullName>
    </alternativeName>
    <alternativeName>
        <fullName evidence="10">Protein-beta-aspartate methyltransferase</fullName>
    </alternativeName>
</protein>
<gene>
    <name evidence="12" type="ORF">H5P27_06465</name>
</gene>
<dbReference type="EC" id="2.1.1.77" evidence="3"/>
<name>A0A7X1B792_9BACT</name>
<evidence type="ECO:0000256" key="5">
    <source>
        <dbReference type="ARBA" id="ARBA00022490"/>
    </source>
</evidence>
<dbReference type="CDD" id="cd02440">
    <property type="entry name" value="AdoMet_MTases"/>
    <property type="match status" value="1"/>
</dbReference>
<dbReference type="GO" id="GO:0004719">
    <property type="term" value="F:protein-L-isoaspartate (D-aspartate) O-methyltransferase activity"/>
    <property type="evidence" value="ECO:0007669"/>
    <property type="project" value="UniProtKB-EC"/>
</dbReference>
<keyword evidence="13" id="KW-1185">Reference proteome</keyword>
<comment type="subcellular location">
    <subcellularLocation>
        <location evidence="1">Cytoplasm</location>
    </subcellularLocation>
</comment>
<keyword evidence="5" id="KW-0963">Cytoplasm</keyword>
<dbReference type="EMBL" id="JACHVC010000006">
    <property type="protein sequence ID" value="MBC2605683.1"/>
    <property type="molecule type" value="Genomic_DNA"/>
</dbReference>
<keyword evidence="7 12" id="KW-0808">Transferase</keyword>
<dbReference type="GO" id="GO:0032259">
    <property type="term" value="P:methylation"/>
    <property type="evidence" value="ECO:0007669"/>
    <property type="project" value="UniProtKB-KW"/>
</dbReference>
<dbReference type="InterPro" id="IPR000682">
    <property type="entry name" value="PCMT"/>
</dbReference>
<evidence type="ECO:0000256" key="7">
    <source>
        <dbReference type="ARBA" id="ARBA00022679"/>
    </source>
</evidence>
<dbReference type="GO" id="GO:0005737">
    <property type="term" value="C:cytoplasm"/>
    <property type="evidence" value="ECO:0007669"/>
    <property type="project" value="UniProtKB-SubCell"/>
</dbReference>
<keyword evidence="6 12" id="KW-0489">Methyltransferase</keyword>
<evidence type="ECO:0000256" key="8">
    <source>
        <dbReference type="ARBA" id="ARBA00022691"/>
    </source>
</evidence>
<comment type="caution">
    <text evidence="12">The sequence shown here is derived from an EMBL/GenBank/DDBJ whole genome shotgun (WGS) entry which is preliminary data.</text>
</comment>
<dbReference type="SUPFAM" id="SSF53335">
    <property type="entry name" value="S-adenosyl-L-methionine-dependent methyltransferases"/>
    <property type="match status" value="1"/>
</dbReference>
<organism evidence="12 13">
    <name type="scientific">Pelagicoccus albus</name>
    <dbReference type="NCBI Taxonomy" id="415222"/>
    <lineage>
        <taxon>Bacteria</taxon>
        <taxon>Pseudomonadati</taxon>
        <taxon>Verrucomicrobiota</taxon>
        <taxon>Opitutia</taxon>
        <taxon>Puniceicoccales</taxon>
        <taxon>Pelagicoccaceae</taxon>
        <taxon>Pelagicoccus</taxon>
    </lineage>
</organism>
<evidence type="ECO:0000256" key="2">
    <source>
        <dbReference type="ARBA" id="ARBA00005369"/>
    </source>
</evidence>
<keyword evidence="8" id="KW-0949">S-adenosyl-L-methionine</keyword>
<evidence type="ECO:0000313" key="13">
    <source>
        <dbReference type="Proteomes" id="UP000526501"/>
    </source>
</evidence>
<evidence type="ECO:0000256" key="1">
    <source>
        <dbReference type="ARBA" id="ARBA00004496"/>
    </source>
</evidence>
<evidence type="ECO:0000256" key="9">
    <source>
        <dbReference type="ARBA" id="ARBA00030757"/>
    </source>
</evidence>
<dbReference type="Gene3D" id="3.40.50.150">
    <property type="entry name" value="Vaccinia Virus protein VP39"/>
    <property type="match status" value="1"/>
</dbReference>
<dbReference type="AlphaFoldDB" id="A0A7X1B792"/>
<dbReference type="RefSeq" id="WP_185659550.1">
    <property type="nucleotide sequence ID" value="NZ_CAWPOO010000006.1"/>
</dbReference>
<reference evidence="12 13" key="1">
    <citation type="submission" date="2020-07" db="EMBL/GenBank/DDBJ databases">
        <authorList>
            <person name="Feng X."/>
        </authorList>
    </citation>
    <scope>NUCLEOTIDE SEQUENCE [LARGE SCALE GENOMIC DNA]</scope>
    <source>
        <strain evidence="12 13">JCM23202</strain>
    </source>
</reference>